<dbReference type="PANTHER" id="PTHR10509">
    <property type="entry name" value="O-METHYLTRANSFERASE-RELATED"/>
    <property type="match status" value="1"/>
</dbReference>
<dbReference type="Proteomes" id="UP000188324">
    <property type="component" value="Chromosome"/>
</dbReference>
<dbReference type="Gene3D" id="3.40.50.150">
    <property type="entry name" value="Vaccinia Virus protein VP39"/>
    <property type="match status" value="1"/>
</dbReference>
<dbReference type="InterPro" id="IPR002935">
    <property type="entry name" value="SAM_O-MeTrfase"/>
</dbReference>
<evidence type="ECO:0000313" key="5">
    <source>
        <dbReference type="Proteomes" id="UP000188324"/>
    </source>
</evidence>
<dbReference type="AlphaFoldDB" id="A0A1Q2CG66"/>
<keyword evidence="1 4" id="KW-0489">Methyltransferase</keyword>
<dbReference type="STRING" id="1610493.RPIT_10160"/>
<dbReference type="SUPFAM" id="SSF53335">
    <property type="entry name" value="S-adenosyl-L-methionine-dependent methyltransferases"/>
    <property type="match status" value="1"/>
</dbReference>
<dbReference type="GO" id="GO:0008757">
    <property type="term" value="F:S-adenosylmethionine-dependent methyltransferase activity"/>
    <property type="evidence" value="ECO:0007669"/>
    <property type="project" value="TreeGrafter"/>
</dbReference>
<organism evidence="4 5">
    <name type="scientific">Tessaracoccus flavus</name>
    <dbReference type="NCBI Taxonomy" id="1610493"/>
    <lineage>
        <taxon>Bacteria</taxon>
        <taxon>Bacillati</taxon>
        <taxon>Actinomycetota</taxon>
        <taxon>Actinomycetes</taxon>
        <taxon>Propionibacteriales</taxon>
        <taxon>Propionibacteriaceae</taxon>
        <taxon>Tessaracoccus</taxon>
    </lineage>
</organism>
<gene>
    <name evidence="4" type="ORF">RPIT_10160</name>
</gene>
<dbReference type="PANTHER" id="PTHR10509:SF85">
    <property type="entry name" value="O-METHYLTRANSFERASE RV1220C-RELATED"/>
    <property type="match status" value="1"/>
</dbReference>
<keyword evidence="2 4" id="KW-0808">Transferase</keyword>
<keyword evidence="3" id="KW-0949">S-adenosyl-L-methionine</keyword>
<protein>
    <submittedName>
        <fullName evidence="4">Methyltransferase</fullName>
    </submittedName>
</protein>
<keyword evidence="5" id="KW-1185">Reference proteome</keyword>
<dbReference type="KEGG" id="tfl:RPIT_10160"/>
<dbReference type="PROSITE" id="PS51682">
    <property type="entry name" value="SAM_OMT_I"/>
    <property type="match status" value="1"/>
</dbReference>
<evidence type="ECO:0000256" key="2">
    <source>
        <dbReference type="ARBA" id="ARBA00022679"/>
    </source>
</evidence>
<accession>A0A1Q2CG66</accession>
<dbReference type="InterPro" id="IPR050362">
    <property type="entry name" value="Cation-dep_OMT"/>
</dbReference>
<evidence type="ECO:0000256" key="3">
    <source>
        <dbReference type="ARBA" id="ARBA00022691"/>
    </source>
</evidence>
<dbReference type="RefSeq" id="WP_077342850.1">
    <property type="nucleotide sequence ID" value="NZ_CP019605.1"/>
</dbReference>
<dbReference type="OrthoDB" id="4774874at2"/>
<sequence length="217" mass="22998">MNKRATHLEPPNAASWAFAEDYVEPSAEVAQARDDATLGGLTPVTTGVAATLKVLTRAIGAKAVVEVGTVMGGSGLSFLEGMGPDGILTSIDAEADNQIPARQIFNRAGVPSSRFRLIAGSPIEIMPKLRDGAYDIVFINGDKLEYVEYVAGSLRLLRHGGLLIVNDALWHNKVADPNDETDESIIIREALDAVTTSESYTQALLPAGNGLLLAVKD</sequence>
<dbReference type="GO" id="GO:0032259">
    <property type="term" value="P:methylation"/>
    <property type="evidence" value="ECO:0007669"/>
    <property type="project" value="UniProtKB-KW"/>
</dbReference>
<dbReference type="EMBL" id="CP019605">
    <property type="protein sequence ID" value="AQP45109.1"/>
    <property type="molecule type" value="Genomic_DNA"/>
</dbReference>
<evidence type="ECO:0000256" key="1">
    <source>
        <dbReference type="ARBA" id="ARBA00022603"/>
    </source>
</evidence>
<proteinExistence type="predicted"/>
<evidence type="ECO:0000313" key="4">
    <source>
        <dbReference type="EMBL" id="AQP45109.1"/>
    </source>
</evidence>
<reference evidence="4 5" key="1">
    <citation type="journal article" date="2016" name="Int. J. Syst. Evol. Microbiol.">
        <title>Tessaracoccus flavus sp. nov., isolated from the drainage system of a lindane-producing factory.</title>
        <authorList>
            <person name="Kumari R."/>
            <person name="Singh P."/>
            <person name="Schumann P."/>
            <person name="Lal R."/>
        </authorList>
    </citation>
    <scope>NUCLEOTIDE SEQUENCE [LARGE SCALE GENOMIC DNA]</scope>
    <source>
        <strain evidence="4 5">RP1T</strain>
    </source>
</reference>
<dbReference type="InterPro" id="IPR029063">
    <property type="entry name" value="SAM-dependent_MTases_sf"/>
</dbReference>
<dbReference type="Pfam" id="PF01596">
    <property type="entry name" value="Methyltransf_3"/>
    <property type="match status" value="1"/>
</dbReference>
<name>A0A1Q2CG66_9ACTN</name>
<dbReference type="GO" id="GO:0008171">
    <property type="term" value="F:O-methyltransferase activity"/>
    <property type="evidence" value="ECO:0007669"/>
    <property type="project" value="InterPro"/>
</dbReference>